<dbReference type="EMBL" id="UINC01184429">
    <property type="protein sequence ID" value="SVD95644.1"/>
    <property type="molecule type" value="Genomic_DNA"/>
</dbReference>
<proteinExistence type="predicted"/>
<keyword evidence="1" id="KW-0812">Transmembrane</keyword>
<name>A0A382ZJF6_9ZZZZ</name>
<sequence length="52" mass="5848">MDRSNFYNLYYLALFGALGGLLAWRLTSLHLVISGFNIYTRDLILGVILGIV</sequence>
<evidence type="ECO:0000256" key="1">
    <source>
        <dbReference type="SAM" id="Phobius"/>
    </source>
</evidence>
<feature type="transmembrane region" description="Helical" evidence="1">
    <location>
        <begin position="6"/>
        <end position="24"/>
    </location>
</feature>
<evidence type="ECO:0000313" key="2">
    <source>
        <dbReference type="EMBL" id="SVD95644.1"/>
    </source>
</evidence>
<protein>
    <submittedName>
        <fullName evidence="2">Uncharacterized protein</fullName>
    </submittedName>
</protein>
<reference evidence="2" key="1">
    <citation type="submission" date="2018-05" db="EMBL/GenBank/DDBJ databases">
        <authorList>
            <person name="Lanie J.A."/>
            <person name="Ng W.-L."/>
            <person name="Kazmierczak K.M."/>
            <person name="Andrzejewski T.M."/>
            <person name="Davidsen T.M."/>
            <person name="Wayne K.J."/>
            <person name="Tettelin H."/>
            <person name="Glass J.I."/>
            <person name="Rusch D."/>
            <person name="Podicherti R."/>
            <person name="Tsui H.-C.T."/>
            <person name="Winkler M.E."/>
        </authorList>
    </citation>
    <scope>NUCLEOTIDE SEQUENCE</scope>
</reference>
<dbReference type="AlphaFoldDB" id="A0A382ZJF6"/>
<keyword evidence="1" id="KW-1133">Transmembrane helix</keyword>
<feature type="non-terminal residue" evidence="2">
    <location>
        <position position="52"/>
    </location>
</feature>
<accession>A0A382ZJF6</accession>
<gene>
    <name evidence="2" type="ORF">METZ01_LOCUS448498</name>
</gene>
<keyword evidence="1" id="KW-0472">Membrane</keyword>
<organism evidence="2">
    <name type="scientific">marine metagenome</name>
    <dbReference type="NCBI Taxonomy" id="408172"/>
    <lineage>
        <taxon>unclassified sequences</taxon>
        <taxon>metagenomes</taxon>
        <taxon>ecological metagenomes</taxon>
    </lineage>
</organism>